<comment type="similarity">
    <text evidence="2">Belongs to the MotB family.</text>
</comment>
<evidence type="ECO:0000313" key="12">
    <source>
        <dbReference type="Proteomes" id="UP000266172"/>
    </source>
</evidence>
<feature type="region of interest" description="Disordered" evidence="9">
    <location>
        <begin position="264"/>
        <end position="311"/>
    </location>
</feature>
<dbReference type="Pfam" id="PF13677">
    <property type="entry name" value="MotB_plug"/>
    <property type="match status" value="1"/>
</dbReference>
<evidence type="ECO:0000313" key="11">
    <source>
        <dbReference type="EMBL" id="RGS42243.1"/>
    </source>
</evidence>
<keyword evidence="8" id="KW-0175">Coiled coil</keyword>
<dbReference type="EMBL" id="QRVL01000001">
    <property type="protein sequence ID" value="RGS42243.1"/>
    <property type="molecule type" value="Genomic_DNA"/>
</dbReference>
<dbReference type="InterPro" id="IPR050330">
    <property type="entry name" value="Bact_OuterMem_StrucFunc"/>
</dbReference>
<dbReference type="InterPro" id="IPR006665">
    <property type="entry name" value="OmpA-like"/>
</dbReference>
<name>A0A173WZU7_9FIRM</name>
<comment type="subcellular location">
    <subcellularLocation>
        <location evidence="1">Cell membrane</location>
        <topology evidence="1">Single-pass membrane protein</topology>
    </subcellularLocation>
</comment>
<dbReference type="RefSeq" id="WP_014079553.1">
    <property type="nucleotide sequence ID" value="NZ_CAKMUY010000017.1"/>
</dbReference>
<evidence type="ECO:0000256" key="8">
    <source>
        <dbReference type="SAM" id="Coils"/>
    </source>
</evidence>
<evidence type="ECO:0000256" key="4">
    <source>
        <dbReference type="ARBA" id="ARBA00022692"/>
    </source>
</evidence>
<gene>
    <name evidence="11" type="ORF">DWX93_02615</name>
</gene>
<keyword evidence="5" id="KW-1133">Transmembrane helix</keyword>
<evidence type="ECO:0000256" key="2">
    <source>
        <dbReference type="ARBA" id="ARBA00008914"/>
    </source>
</evidence>
<dbReference type="CDD" id="cd07185">
    <property type="entry name" value="OmpA_C-like"/>
    <property type="match status" value="1"/>
</dbReference>
<evidence type="ECO:0000256" key="9">
    <source>
        <dbReference type="SAM" id="MobiDB-lite"/>
    </source>
</evidence>
<dbReference type="Pfam" id="PF00691">
    <property type="entry name" value="OmpA"/>
    <property type="match status" value="1"/>
</dbReference>
<keyword evidence="4" id="KW-0812">Transmembrane</keyword>
<comment type="caution">
    <text evidence="11">The sequence shown here is derived from an EMBL/GenBank/DDBJ whole genome shotgun (WGS) entry which is preliminary data.</text>
</comment>
<dbReference type="GeneID" id="93723209"/>
<dbReference type="PANTHER" id="PTHR30329:SF21">
    <property type="entry name" value="LIPOPROTEIN YIAD-RELATED"/>
    <property type="match status" value="1"/>
</dbReference>
<dbReference type="Proteomes" id="UP000266172">
    <property type="component" value="Unassembled WGS sequence"/>
</dbReference>
<keyword evidence="6 7" id="KW-0472">Membrane</keyword>
<dbReference type="InterPro" id="IPR036737">
    <property type="entry name" value="OmpA-like_sf"/>
</dbReference>
<evidence type="ECO:0000256" key="1">
    <source>
        <dbReference type="ARBA" id="ARBA00004162"/>
    </source>
</evidence>
<dbReference type="Gene3D" id="3.30.1330.60">
    <property type="entry name" value="OmpA-like domain"/>
    <property type="match status" value="1"/>
</dbReference>
<dbReference type="PROSITE" id="PS51123">
    <property type="entry name" value="OMPA_2"/>
    <property type="match status" value="1"/>
</dbReference>
<feature type="coiled-coil region" evidence="8">
    <location>
        <begin position="105"/>
        <end position="132"/>
    </location>
</feature>
<sequence length="311" mass="34245">MARRKEDPPKGSPAWMNTFADLMNLLLCFFVMLFSMSSVNEEKFEKVIASFQSTFSILPGGGASIGEGELISSGISQLENFDSYYNQQLSSQSDGQTEEEKDITEAYEQQELEESEDMAQQLENALSQYGIQDDVEVDFNAEYVTLNMNGALLFDSASAELRDEAYPLVNKLGKILVTYDNNIIEVEGHTDNVPIHSSKYEDNNVLSMYRALAVANYLRDTTTLDPAYIKSSGRGEYVPIADNATPEGRARNRRVEIKIYNSYNSNVSGTSTDDTGTETPADAALSTETVTDTPEAATTGATVEPTEVVNE</sequence>
<keyword evidence="3" id="KW-1003">Cell membrane</keyword>
<evidence type="ECO:0000259" key="10">
    <source>
        <dbReference type="PROSITE" id="PS51123"/>
    </source>
</evidence>
<organism evidence="11 12">
    <name type="scientific">Roseburia hominis</name>
    <dbReference type="NCBI Taxonomy" id="301301"/>
    <lineage>
        <taxon>Bacteria</taxon>
        <taxon>Bacillati</taxon>
        <taxon>Bacillota</taxon>
        <taxon>Clostridia</taxon>
        <taxon>Lachnospirales</taxon>
        <taxon>Lachnospiraceae</taxon>
        <taxon>Roseburia</taxon>
    </lineage>
</organism>
<dbReference type="GO" id="GO:0005886">
    <property type="term" value="C:plasma membrane"/>
    <property type="evidence" value="ECO:0007669"/>
    <property type="project" value="UniProtKB-SubCell"/>
</dbReference>
<evidence type="ECO:0000256" key="3">
    <source>
        <dbReference type="ARBA" id="ARBA00022475"/>
    </source>
</evidence>
<dbReference type="OMA" id="AFSEMDV"/>
<evidence type="ECO:0000256" key="6">
    <source>
        <dbReference type="ARBA" id="ARBA00023136"/>
    </source>
</evidence>
<accession>A0A173WZU7</accession>
<proteinExistence type="inferred from homology"/>
<dbReference type="AlphaFoldDB" id="A0A173WZU7"/>
<evidence type="ECO:0000256" key="5">
    <source>
        <dbReference type="ARBA" id="ARBA00022989"/>
    </source>
</evidence>
<protein>
    <submittedName>
        <fullName evidence="11">Chemotaxis protein</fullName>
    </submittedName>
</protein>
<dbReference type="InterPro" id="IPR025713">
    <property type="entry name" value="MotB-like_N_dom"/>
</dbReference>
<reference evidence="11 12" key="1">
    <citation type="submission" date="2018-08" db="EMBL/GenBank/DDBJ databases">
        <title>A genome reference for cultivated species of the human gut microbiota.</title>
        <authorList>
            <person name="Zou Y."/>
            <person name="Xue W."/>
            <person name="Luo G."/>
        </authorList>
    </citation>
    <scope>NUCLEOTIDE SEQUENCE [LARGE SCALE GENOMIC DNA]</scope>
    <source>
        <strain evidence="11 12">AF22-12AC</strain>
    </source>
</reference>
<feature type="domain" description="OmpA-like" evidence="10">
    <location>
        <begin position="141"/>
        <end position="263"/>
    </location>
</feature>
<dbReference type="SUPFAM" id="SSF103088">
    <property type="entry name" value="OmpA-like"/>
    <property type="match status" value="1"/>
</dbReference>
<evidence type="ECO:0000256" key="7">
    <source>
        <dbReference type="PROSITE-ProRule" id="PRU00473"/>
    </source>
</evidence>
<dbReference type="PANTHER" id="PTHR30329">
    <property type="entry name" value="STATOR ELEMENT OF FLAGELLAR MOTOR COMPLEX"/>
    <property type="match status" value="1"/>
</dbReference>